<accession>A0A2N6K274</accession>
<evidence type="ECO:0000313" key="2">
    <source>
        <dbReference type="Proteomes" id="UP000235036"/>
    </source>
</evidence>
<dbReference type="Proteomes" id="UP000235036">
    <property type="component" value="Unassembled WGS sequence"/>
</dbReference>
<dbReference type="NCBIfam" id="NF033521">
    <property type="entry name" value="lasso_leader_L3"/>
    <property type="match status" value="1"/>
</dbReference>
<gene>
    <name evidence="1" type="ORF">CEN44_13960</name>
</gene>
<evidence type="ECO:0000313" key="1">
    <source>
        <dbReference type="EMBL" id="PLZ89073.1"/>
    </source>
</evidence>
<reference evidence="1 2" key="1">
    <citation type="submission" date="2017-08" db="EMBL/GenBank/DDBJ databases">
        <title>Genomes of Fischerella (Mastigocladus) sp. strains.</title>
        <authorList>
            <person name="Miller S.R."/>
        </authorList>
    </citation>
    <scope>NUCLEOTIDE SEQUENCE [LARGE SCALE GENOMIC DNA]</scope>
    <source>
        <strain evidence="1 2">CCMEE 5323</strain>
    </source>
</reference>
<comment type="caution">
    <text evidence="1">The sequence shown here is derived from an EMBL/GenBank/DDBJ whole genome shotgun (WGS) entry which is preliminary data.</text>
</comment>
<dbReference type="AlphaFoldDB" id="A0A2N6K274"/>
<evidence type="ECO:0008006" key="3">
    <source>
        <dbReference type="Google" id="ProtNLM"/>
    </source>
</evidence>
<dbReference type="NCBIfam" id="NF033528">
    <property type="entry name" value="lasso_cyano"/>
    <property type="match status" value="1"/>
</dbReference>
<proteinExistence type="predicted"/>
<dbReference type="EMBL" id="NRQW01000304">
    <property type="protein sequence ID" value="PLZ89073.1"/>
    <property type="molecule type" value="Genomic_DNA"/>
</dbReference>
<protein>
    <recommendedName>
        <fullName evidence="3">Lasso peptide</fullName>
    </recommendedName>
</protein>
<sequence>MKKAYSVPKLTVYGDVAEITQILGSSSRQDFLFFNGNSISGGDDIGSRDINCTSNGGNLNCSSK</sequence>
<organism evidence="1 2">
    <name type="scientific">Fischerella muscicola CCMEE 5323</name>
    <dbReference type="NCBI Taxonomy" id="2019572"/>
    <lineage>
        <taxon>Bacteria</taxon>
        <taxon>Bacillati</taxon>
        <taxon>Cyanobacteriota</taxon>
        <taxon>Cyanophyceae</taxon>
        <taxon>Nostocales</taxon>
        <taxon>Hapalosiphonaceae</taxon>
        <taxon>Fischerella</taxon>
    </lineage>
</organism>
<keyword evidence="2" id="KW-1185">Reference proteome</keyword>
<name>A0A2N6K274_FISMU</name>